<evidence type="ECO:0000256" key="1">
    <source>
        <dbReference type="ARBA" id="ARBA00004141"/>
    </source>
</evidence>
<keyword evidence="5 6" id="KW-0472">Membrane</keyword>
<feature type="transmembrane region" description="Helical" evidence="6">
    <location>
        <begin position="36"/>
        <end position="58"/>
    </location>
</feature>
<proteinExistence type="inferred from homology"/>
<reference evidence="8" key="1">
    <citation type="journal article" date="2019" name="Int. J. Syst. Evol. Microbiol.">
        <title>The Global Catalogue of Microorganisms (GCM) 10K type strain sequencing project: providing services to taxonomists for standard genome sequencing and annotation.</title>
        <authorList>
            <consortium name="The Broad Institute Genomics Platform"/>
            <consortium name="The Broad Institute Genome Sequencing Center for Infectious Disease"/>
            <person name="Wu L."/>
            <person name="Ma J."/>
        </authorList>
    </citation>
    <scope>NUCLEOTIDE SEQUENCE [LARGE SCALE GENOMIC DNA]</scope>
    <source>
        <strain evidence="8">CGMCC 1.10759</strain>
    </source>
</reference>
<dbReference type="PANTHER" id="PTHR30238:SF0">
    <property type="entry name" value="THYLAKOID MEMBRANE PROTEIN TERC, CHLOROPLASTIC"/>
    <property type="match status" value="1"/>
</dbReference>
<dbReference type="InterPro" id="IPR005496">
    <property type="entry name" value="Integral_membrane_TerC"/>
</dbReference>
<comment type="caution">
    <text evidence="7">The sequence shown here is derived from an EMBL/GenBank/DDBJ whole genome shotgun (WGS) entry which is preliminary data.</text>
</comment>
<feature type="transmembrane region" description="Helical" evidence="6">
    <location>
        <begin position="236"/>
        <end position="254"/>
    </location>
</feature>
<feature type="transmembrane region" description="Helical" evidence="6">
    <location>
        <begin position="6"/>
        <end position="24"/>
    </location>
</feature>
<dbReference type="RefSeq" id="WP_380602785.1">
    <property type="nucleotide sequence ID" value="NZ_JBHSDU010000014.1"/>
</dbReference>
<organism evidence="7 8">
    <name type="scientific">Steroidobacter flavus</name>
    <dbReference type="NCBI Taxonomy" id="1842136"/>
    <lineage>
        <taxon>Bacteria</taxon>
        <taxon>Pseudomonadati</taxon>
        <taxon>Pseudomonadota</taxon>
        <taxon>Gammaproteobacteria</taxon>
        <taxon>Steroidobacterales</taxon>
        <taxon>Steroidobacteraceae</taxon>
        <taxon>Steroidobacter</taxon>
    </lineage>
</organism>
<dbReference type="PANTHER" id="PTHR30238">
    <property type="entry name" value="MEMBRANE BOUND PREDICTED REDOX MODULATOR"/>
    <property type="match status" value="1"/>
</dbReference>
<name>A0ABV8SZP4_9GAMM</name>
<gene>
    <name evidence="7" type="ORF">ACFPN2_27960</name>
</gene>
<accession>A0ABV8SZP4</accession>
<evidence type="ECO:0000313" key="8">
    <source>
        <dbReference type="Proteomes" id="UP001595904"/>
    </source>
</evidence>
<keyword evidence="4 6" id="KW-1133">Transmembrane helix</keyword>
<dbReference type="Pfam" id="PF03741">
    <property type="entry name" value="TerC"/>
    <property type="match status" value="1"/>
</dbReference>
<dbReference type="NCBIfam" id="TIGR03718">
    <property type="entry name" value="R_switched_Alx"/>
    <property type="match status" value="1"/>
</dbReference>
<evidence type="ECO:0000256" key="2">
    <source>
        <dbReference type="ARBA" id="ARBA00007511"/>
    </source>
</evidence>
<protein>
    <submittedName>
        <fullName evidence="7">TerC family protein</fullName>
    </submittedName>
</protein>
<evidence type="ECO:0000256" key="6">
    <source>
        <dbReference type="SAM" id="Phobius"/>
    </source>
</evidence>
<keyword evidence="3 6" id="KW-0812">Transmembrane</keyword>
<evidence type="ECO:0000256" key="3">
    <source>
        <dbReference type="ARBA" id="ARBA00022692"/>
    </source>
</evidence>
<comment type="similarity">
    <text evidence="2">Belongs to the TerC family.</text>
</comment>
<dbReference type="EMBL" id="JBHSDU010000014">
    <property type="protein sequence ID" value="MFC4312952.1"/>
    <property type="molecule type" value="Genomic_DNA"/>
</dbReference>
<sequence>MSWMVWVVFFALYLSVLALDLVVLHRESKEMSVRQALGWTVVWILVALSFSGLVYGVYEHHWFGWRASPDAPSGSEAMIQYITGYLLEWSLSVDNIFVIAVIFTYMKIPALYQYRVLFWGIAAAIVLRGAMIAAGSALIHSFDWMFYVFGGILLFSAARMLKSDEEQFDPGKSVLVRIARRVYPVTDQLDGERFFTIVNGARAATPLFVTLLLVDFADVVFAVDSIPAIFAVTQEPFIVFTSNAFAILGLRSLYFAIAGLMVMFKYIKFSLVFILAFVGVKMMLHHHVEIPHAISLGVIIGFLAIGILASLWVSRREASGNVDLRND</sequence>
<evidence type="ECO:0000256" key="5">
    <source>
        <dbReference type="ARBA" id="ARBA00023136"/>
    </source>
</evidence>
<feature type="transmembrane region" description="Helical" evidence="6">
    <location>
        <begin position="78"/>
        <end position="104"/>
    </location>
</feature>
<comment type="subcellular location">
    <subcellularLocation>
        <location evidence="1">Membrane</location>
        <topology evidence="1">Multi-pass membrane protein</topology>
    </subcellularLocation>
</comment>
<evidence type="ECO:0000313" key="7">
    <source>
        <dbReference type="EMBL" id="MFC4312952.1"/>
    </source>
</evidence>
<feature type="transmembrane region" description="Helical" evidence="6">
    <location>
        <begin position="116"/>
        <end position="138"/>
    </location>
</feature>
<evidence type="ECO:0000256" key="4">
    <source>
        <dbReference type="ARBA" id="ARBA00022989"/>
    </source>
</evidence>
<dbReference type="InterPro" id="IPR022369">
    <property type="entry name" value="Integral_membrane_TerC_rswitch"/>
</dbReference>
<dbReference type="Proteomes" id="UP001595904">
    <property type="component" value="Unassembled WGS sequence"/>
</dbReference>
<feature type="transmembrane region" description="Helical" evidence="6">
    <location>
        <begin position="266"/>
        <end position="284"/>
    </location>
</feature>
<keyword evidence="8" id="KW-1185">Reference proteome</keyword>
<feature type="transmembrane region" description="Helical" evidence="6">
    <location>
        <begin position="290"/>
        <end position="313"/>
    </location>
</feature>